<name>A0A239D2B6_9ACTN</name>
<dbReference type="RefSeq" id="WP_089324354.1">
    <property type="nucleotide sequence ID" value="NZ_FZOR01000002.1"/>
</dbReference>
<evidence type="ECO:0000313" key="1">
    <source>
        <dbReference type="EMBL" id="SNS26011.1"/>
    </source>
</evidence>
<keyword evidence="2" id="KW-1185">Reference proteome</keyword>
<accession>A0A239D2B6</accession>
<proteinExistence type="predicted"/>
<dbReference type="Proteomes" id="UP000198318">
    <property type="component" value="Unassembled WGS sequence"/>
</dbReference>
<dbReference type="OrthoDB" id="3480990at2"/>
<gene>
    <name evidence="1" type="ORF">SAMN05443665_100261</name>
</gene>
<evidence type="ECO:0000313" key="2">
    <source>
        <dbReference type="Proteomes" id="UP000198318"/>
    </source>
</evidence>
<protein>
    <submittedName>
        <fullName evidence="1">Uncharacterized protein</fullName>
    </submittedName>
</protein>
<sequence length="83" mass="9120">MRDATGRPPEELARELAAQECRTEGYGRTLAVSLGTPSEQKIACDGRRFRWGGERGHVLGEVGAEPALVERTVLMLGQIVRWA</sequence>
<dbReference type="AlphaFoldDB" id="A0A239D2B6"/>
<dbReference type="EMBL" id="FZOR01000002">
    <property type="protein sequence ID" value="SNS26011.1"/>
    <property type="molecule type" value="Genomic_DNA"/>
</dbReference>
<organism evidence="1 2">
    <name type="scientific">Actinomadura meyerae</name>
    <dbReference type="NCBI Taxonomy" id="240840"/>
    <lineage>
        <taxon>Bacteria</taxon>
        <taxon>Bacillati</taxon>
        <taxon>Actinomycetota</taxon>
        <taxon>Actinomycetes</taxon>
        <taxon>Streptosporangiales</taxon>
        <taxon>Thermomonosporaceae</taxon>
        <taxon>Actinomadura</taxon>
    </lineage>
</organism>
<reference evidence="1 2" key="1">
    <citation type="submission" date="2017-06" db="EMBL/GenBank/DDBJ databases">
        <authorList>
            <person name="Kim H.J."/>
            <person name="Triplett B.A."/>
        </authorList>
    </citation>
    <scope>NUCLEOTIDE SEQUENCE [LARGE SCALE GENOMIC DNA]</scope>
    <source>
        <strain evidence="1 2">DSM 44715</strain>
    </source>
</reference>